<comment type="caution">
    <text evidence="1">The sequence shown here is derived from an EMBL/GenBank/DDBJ whole genome shotgun (WGS) entry which is preliminary data.</text>
</comment>
<name>A0A9P6NT34_9BASI</name>
<evidence type="ECO:0000313" key="2">
    <source>
        <dbReference type="Proteomes" id="UP000886653"/>
    </source>
</evidence>
<keyword evidence="2" id="KW-1185">Reference proteome</keyword>
<dbReference type="EMBL" id="MU167215">
    <property type="protein sequence ID" value="KAG0151122.1"/>
    <property type="molecule type" value="Genomic_DNA"/>
</dbReference>
<dbReference type="AlphaFoldDB" id="A0A9P6NT34"/>
<protein>
    <submittedName>
        <fullName evidence="1">Uncharacterized protein</fullName>
    </submittedName>
</protein>
<dbReference type="Proteomes" id="UP000886653">
    <property type="component" value="Unassembled WGS sequence"/>
</dbReference>
<gene>
    <name evidence="1" type="ORF">CROQUDRAFT_87249</name>
</gene>
<sequence>MPPPPSTAPLKELHRQKLGGNIGAKIVETYCLPLCQNTNTSPMQCRLGFAYPNPTLP</sequence>
<reference evidence="1" key="1">
    <citation type="submission" date="2013-11" db="EMBL/GenBank/DDBJ databases">
        <title>Genome sequence of the fusiform rust pathogen reveals effectors for host alternation and coevolution with pine.</title>
        <authorList>
            <consortium name="DOE Joint Genome Institute"/>
            <person name="Smith K."/>
            <person name="Pendleton A."/>
            <person name="Kubisiak T."/>
            <person name="Anderson C."/>
            <person name="Salamov A."/>
            <person name="Aerts A."/>
            <person name="Riley R."/>
            <person name="Clum A."/>
            <person name="Lindquist E."/>
            <person name="Ence D."/>
            <person name="Campbell M."/>
            <person name="Kronenberg Z."/>
            <person name="Feau N."/>
            <person name="Dhillon B."/>
            <person name="Hamelin R."/>
            <person name="Burleigh J."/>
            <person name="Smith J."/>
            <person name="Yandell M."/>
            <person name="Nelson C."/>
            <person name="Grigoriev I."/>
            <person name="Davis J."/>
        </authorList>
    </citation>
    <scope>NUCLEOTIDE SEQUENCE</scope>
    <source>
        <strain evidence="1">G11</strain>
    </source>
</reference>
<evidence type="ECO:0000313" key="1">
    <source>
        <dbReference type="EMBL" id="KAG0151122.1"/>
    </source>
</evidence>
<proteinExistence type="predicted"/>
<organism evidence="1 2">
    <name type="scientific">Cronartium quercuum f. sp. fusiforme G11</name>
    <dbReference type="NCBI Taxonomy" id="708437"/>
    <lineage>
        <taxon>Eukaryota</taxon>
        <taxon>Fungi</taxon>
        <taxon>Dikarya</taxon>
        <taxon>Basidiomycota</taxon>
        <taxon>Pucciniomycotina</taxon>
        <taxon>Pucciniomycetes</taxon>
        <taxon>Pucciniales</taxon>
        <taxon>Coleosporiaceae</taxon>
        <taxon>Cronartium</taxon>
    </lineage>
</organism>
<accession>A0A9P6NT34</accession>